<accession>A0A5C7FMC9</accession>
<reference evidence="3 4" key="1">
    <citation type="submission" date="2019-08" db="EMBL/GenBank/DDBJ databases">
        <title>Lewinella sp. strain SSH13 Genome sequencing and assembly.</title>
        <authorList>
            <person name="Kim I."/>
        </authorList>
    </citation>
    <scope>NUCLEOTIDE SEQUENCE [LARGE SCALE GENOMIC DNA]</scope>
    <source>
        <strain evidence="3 4">SSH13</strain>
    </source>
</reference>
<keyword evidence="2" id="KW-1133">Transmembrane helix</keyword>
<dbReference type="AlphaFoldDB" id="A0A5C7FMC9"/>
<evidence type="ECO:0000256" key="2">
    <source>
        <dbReference type="SAM" id="Phobius"/>
    </source>
</evidence>
<evidence type="ECO:0000313" key="4">
    <source>
        <dbReference type="Proteomes" id="UP000321907"/>
    </source>
</evidence>
<dbReference type="OrthoDB" id="7057889at2"/>
<evidence type="ECO:0000256" key="1">
    <source>
        <dbReference type="SAM" id="Coils"/>
    </source>
</evidence>
<protein>
    <submittedName>
        <fullName evidence="3">HlyD family efflux transporter periplasmic adaptor subunit</fullName>
    </submittedName>
</protein>
<sequence length="425" mass="48087">MQETKQDWQYAPRSQDMEEIINRPPSWITLYGTIFMVVCIFGLALISYLYEYPDTVTGDLVLTTIDPPRPLEAPDDFPIARLLVAHEDSVRAREVLMVARSLATFDDVFELSERLSSNQDQSDAGLSNFFIPPNWNLGEIQEAVYELQEKQEMYRNLRDRRLDGLTTRELESRITRQERFIREQRQLQSRLEDRLVRNRAKLEQEEQLNTDGVDNRSGLITARRNVERTEDELNASRSEVRAASFDIELMRNQIDSYRGGLPSSLNQAGEDLRNAYDGLKAAVAGWENNYTITSPVDGLVLLQRDIRPGRTLLRGTSIGMVLPANAGGIIGRIDLPNKGSGAVAVGQRVLVRFDSYPYLEYGSVEGEVISIGRLPTGGITTVEVTFPNELNTTTGNHLEPGPLMEGEASIITESRSLLQRFFKRW</sequence>
<feature type="transmembrane region" description="Helical" evidence="2">
    <location>
        <begin position="27"/>
        <end position="50"/>
    </location>
</feature>
<organism evidence="3 4">
    <name type="scientific">Neolewinella aurantiaca</name>
    <dbReference type="NCBI Taxonomy" id="2602767"/>
    <lineage>
        <taxon>Bacteria</taxon>
        <taxon>Pseudomonadati</taxon>
        <taxon>Bacteroidota</taxon>
        <taxon>Saprospiria</taxon>
        <taxon>Saprospirales</taxon>
        <taxon>Lewinellaceae</taxon>
        <taxon>Neolewinella</taxon>
    </lineage>
</organism>
<feature type="coiled-coil region" evidence="1">
    <location>
        <begin position="188"/>
        <end position="239"/>
    </location>
</feature>
<proteinExistence type="predicted"/>
<gene>
    <name evidence="3" type="ORF">FUA23_14100</name>
</gene>
<dbReference type="PANTHER" id="PTHR30386">
    <property type="entry name" value="MEMBRANE FUSION SUBUNIT OF EMRAB-TOLC MULTIDRUG EFFLUX PUMP"/>
    <property type="match status" value="1"/>
</dbReference>
<keyword evidence="2" id="KW-0472">Membrane</keyword>
<dbReference type="RefSeq" id="WP_147931396.1">
    <property type="nucleotide sequence ID" value="NZ_VOXD01000021.1"/>
</dbReference>
<keyword evidence="4" id="KW-1185">Reference proteome</keyword>
<name>A0A5C7FMC9_9BACT</name>
<dbReference type="PANTHER" id="PTHR30386:SF28">
    <property type="entry name" value="EXPORTED PROTEIN"/>
    <property type="match status" value="1"/>
</dbReference>
<comment type="caution">
    <text evidence="3">The sequence shown here is derived from an EMBL/GenBank/DDBJ whole genome shotgun (WGS) entry which is preliminary data.</text>
</comment>
<dbReference type="EMBL" id="VOXD01000021">
    <property type="protein sequence ID" value="TXF88596.1"/>
    <property type="molecule type" value="Genomic_DNA"/>
</dbReference>
<keyword evidence="1" id="KW-0175">Coiled coil</keyword>
<dbReference type="Proteomes" id="UP000321907">
    <property type="component" value="Unassembled WGS sequence"/>
</dbReference>
<evidence type="ECO:0000313" key="3">
    <source>
        <dbReference type="EMBL" id="TXF88596.1"/>
    </source>
</evidence>
<keyword evidence="2" id="KW-0812">Transmembrane</keyword>
<dbReference type="InterPro" id="IPR050739">
    <property type="entry name" value="MFP"/>
</dbReference>